<evidence type="ECO:0000313" key="4">
    <source>
        <dbReference type="Proteomes" id="UP000694564"/>
    </source>
</evidence>
<keyword evidence="2" id="KW-1133">Transmembrane helix</keyword>
<accession>A0A8D2DZN6</accession>
<dbReference type="AlphaFoldDB" id="A0A8D2DZN6"/>
<dbReference type="InterPro" id="IPR038873">
    <property type="entry name" value="CXorf66"/>
</dbReference>
<dbReference type="PANTHER" id="PTHR37340:SF1">
    <property type="entry name" value="GENE 7073-RELATED"/>
    <property type="match status" value="1"/>
</dbReference>
<dbReference type="GeneTree" id="ENSGT00390000004226"/>
<protein>
    <submittedName>
        <fullName evidence="3">Uncharacterized protein</fullName>
    </submittedName>
</protein>
<dbReference type="Proteomes" id="UP000694564">
    <property type="component" value="Chromosome X"/>
</dbReference>
<keyword evidence="2" id="KW-0812">Transmembrane</keyword>
<evidence type="ECO:0000256" key="2">
    <source>
        <dbReference type="SAM" id="Phobius"/>
    </source>
</evidence>
<dbReference type="Ensembl" id="ENSSVLT00005034434.1">
    <property type="protein sequence ID" value="ENSSVLP00005031011.1"/>
    <property type="gene ID" value="ENSSVLG00005024428.1"/>
</dbReference>
<reference evidence="3" key="2">
    <citation type="submission" date="2025-09" db="UniProtKB">
        <authorList>
            <consortium name="Ensembl"/>
        </authorList>
    </citation>
    <scope>IDENTIFICATION</scope>
</reference>
<proteinExistence type="predicted"/>
<keyword evidence="4" id="KW-1185">Reference proteome</keyword>
<feature type="transmembrane region" description="Helical" evidence="2">
    <location>
        <begin position="25"/>
        <end position="47"/>
    </location>
</feature>
<sequence>VCVCVSNKVTLESMETKMDNFRKHLLVIIIGVMVVAFVFTCFCFLHYNCMNEDAHKAGTVKKESIGDKSAWPSKISLGESKTENLCSLEKPSTLSSVEKLSGPLSPEKSPIPSSAEKLIRPLNAKKRRPHSKRKLIRQPSKKKSRKPSSPQRFLRSSHLEKSCKTYSLEKSYKLAHAHKIVSQVHASYPDKPVRLPWPVSLQSSARPAKSRFLPHPHNHILLSKSSSLRKLVKSPRRRHLKRSISIGKAVMLSKPVLAKNCQYYKEKCLVCKTTSETLVHISEAKKENSGNLFSSSNMKTFPRSFQKVDSKDDVYYDNVSDSDMMTYDSDDSETEIIIICNIRTLN</sequence>
<feature type="compositionally biased region" description="Basic residues" evidence="1">
    <location>
        <begin position="123"/>
        <end position="146"/>
    </location>
</feature>
<evidence type="ECO:0000313" key="3">
    <source>
        <dbReference type="Ensembl" id="ENSSVLP00005031011.1"/>
    </source>
</evidence>
<evidence type="ECO:0000256" key="1">
    <source>
        <dbReference type="SAM" id="MobiDB-lite"/>
    </source>
</evidence>
<dbReference type="PANTHER" id="PTHR37340">
    <property type="entry name" value="GENE 7073-RELATED"/>
    <property type="match status" value="1"/>
</dbReference>
<dbReference type="OrthoDB" id="9837811at2759"/>
<organism evidence="3 4">
    <name type="scientific">Sciurus vulgaris</name>
    <name type="common">Eurasian red squirrel</name>
    <dbReference type="NCBI Taxonomy" id="55149"/>
    <lineage>
        <taxon>Eukaryota</taxon>
        <taxon>Metazoa</taxon>
        <taxon>Chordata</taxon>
        <taxon>Craniata</taxon>
        <taxon>Vertebrata</taxon>
        <taxon>Euteleostomi</taxon>
        <taxon>Mammalia</taxon>
        <taxon>Eutheria</taxon>
        <taxon>Euarchontoglires</taxon>
        <taxon>Glires</taxon>
        <taxon>Rodentia</taxon>
        <taxon>Sciuromorpha</taxon>
        <taxon>Sciuridae</taxon>
        <taxon>Sciurinae</taxon>
        <taxon>Sciurini</taxon>
        <taxon>Sciurus</taxon>
    </lineage>
</organism>
<feature type="region of interest" description="Disordered" evidence="1">
    <location>
        <begin position="96"/>
        <end position="158"/>
    </location>
</feature>
<reference evidence="3" key="1">
    <citation type="submission" date="2025-08" db="UniProtKB">
        <authorList>
            <consortium name="Ensembl"/>
        </authorList>
    </citation>
    <scope>IDENTIFICATION</scope>
</reference>
<name>A0A8D2DZN6_SCIVU</name>
<keyword evidence="2" id="KW-0472">Membrane</keyword>